<evidence type="ECO:0000313" key="2">
    <source>
        <dbReference type="EMBL" id="GFD61025.1"/>
    </source>
</evidence>
<comment type="caution">
    <text evidence="2">The sequence shown here is derived from an EMBL/GenBank/DDBJ whole genome shotgun (WGS) entry which is preliminary data.</text>
</comment>
<name>A0A699XMA6_TANCI</name>
<dbReference type="AlphaFoldDB" id="A0A699XMA6"/>
<sequence>SEDGSGSIGAGGIKRNVLSSGKISSTSENIDEVNVFDNLLSRANCDSSVENGIRKSKSSDTVHEMPSVI</sequence>
<dbReference type="EMBL" id="BKCJ011885756">
    <property type="protein sequence ID" value="GFD61025.1"/>
    <property type="molecule type" value="Genomic_DNA"/>
</dbReference>
<accession>A0A699XMA6</accession>
<reference evidence="2" key="1">
    <citation type="journal article" date="2019" name="Sci. Rep.">
        <title>Draft genome of Tanacetum cinerariifolium, the natural source of mosquito coil.</title>
        <authorList>
            <person name="Yamashiro T."/>
            <person name="Shiraishi A."/>
            <person name="Satake H."/>
            <person name="Nakayama K."/>
        </authorList>
    </citation>
    <scope>NUCLEOTIDE SEQUENCE</scope>
</reference>
<feature type="region of interest" description="Disordered" evidence="1">
    <location>
        <begin position="49"/>
        <end position="69"/>
    </location>
</feature>
<protein>
    <submittedName>
        <fullName evidence="2">Uncharacterized protein</fullName>
    </submittedName>
</protein>
<feature type="non-terminal residue" evidence="2">
    <location>
        <position position="1"/>
    </location>
</feature>
<proteinExistence type="predicted"/>
<evidence type="ECO:0000256" key="1">
    <source>
        <dbReference type="SAM" id="MobiDB-lite"/>
    </source>
</evidence>
<organism evidence="2">
    <name type="scientific">Tanacetum cinerariifolium</name>
    <name type="common">Dalmatian daisy</name>
    <name type="synonym">Chrysanthemum cinerariifolium</name>
    <dbReference type="NCBI Taxonomy" id="118510"/>
    <lineage>
        <taxon>Eukaryota</taxon>
        <taxon>Viridiplantae</taxon>
        <taxon>Streptophyta</taxon>
        <taxon>Embryophyta</taxon>
        <taxon>Tracheophyta</taxon>
        <taxon>Spermatophyta</taxon>
        <taxon>Magnoliopsida</taxon>
        <taxon>eudicotyledons</taxon>
        <taxon>Gunneridae</taxon>
        <taxon>Pentapetalae</taxon>
        <taxon>asterids</taxon>
        <taxon>campanulids</taxon>
        <taxon>Asterales</taxon>
        <taxon>Asteraceae</taxon>
        <taxon>Asteroideae</taxon>
        <taxon>Anthemideae</taxon>
        <taxon>Anthemidinae</taxon>
        <taxon>Tanacetum</taxon>
    </lineage>
</organism>
<gene>
    <name evidence="2" type="ORF">Tci_932994</name>
</gene>